<keyword evidence="9" id="KW-1185">Reference proteome</keyword>
<dbReference type="Proteomes" id="UP000009328">
    <property type="component" value="Unassembled WGS sequence"/>
</dbReference>
<dbReference type="FunFam" id="1.10.287.660:FF:000001">
    <property type="entry name" value="pre-mRNA-splicing factor ISY1 homolog"/>
    <property type="match status" value="1"/>
</dbReference>
<evidence type="ECO:0000313" key="8">
    <source>
        <dbReference type="EMBL" id="CCH45953.1"/>
    </source>
</evidence>
<keyword evidence="4" id="KW-0747">Spliceosome</keyword>
<proteinExistence type="inferred from homology"/>
<dbReference type="AlphaFoldDB" id="K0KXZ1"/>
<evidence type="ECO:0000256" key="7">
    <source>
        <dbReference type="ARBA" id="ARBA00073166"/>
    </source>
</evidence>
<dbReference type="HOGENOM" id="CLU_043453_2_0_1"/>
<evidence type="ECO:0000256" key="3">
    <source>
        <dbReference type="ARBA" id="ARBA00019194"/>
    </source>
</evidence>
<dbReference type="InterPro" id="IPR009360">
    <property type="entry name" value="Isy1"/>
</dbReference>
<name>K0KXZ1_WICCF</name>
<evidence type="ECO:0000256" key="6">
    <source>
        <dbReference type="ARBA" id="ARBA00023242"/>
    </source>
</evidence>
<protein>
    <recommendedName>
        <fullName evidence="3">Pre-mRNA-splicing factor ISY1</fullName>
    </recommendedName>
    <alternativeName>
        <fullName evidence="7">Pre-mRNA-splicing factor isy1</fullName>
    </alternativeName>
</protein>
<dbReference type="GO" id="GO:0000974">
    <property type="term" value="C:Prp19 complex"/>
    <property type="evidence" value="ECO:0007669"/>
    <property type="project" value="UniProtKB-ARBA"/>
</dbReference>
<reference evidence="8 9" key="1">
    <citation type="journal article" date="2012" name="Eukaryot. Cell">
        <title>Draft genome sequence of Wickerhamomyces ciferrii NRRL Y-1031 F-60-10.</title>
        <authorList>
            <person name="Schneider J."/>
            <person name="Andrea H."/>
            <person name="Blom J."/>
            <person name="Jaenicke S."/>
            <person name="Ruckert C."/>
            <person name="Schorsch C."/>
            <person name="Szczepanowski R."/>
            <person name="Farwick M."/>
            <person name="Goesmann A."/>
            <person name="Puhler A."/>
            <person name="Schaffer S."/>
            <person name="Tauch A."/>
            <person name="Kohler T."/>
            <person name="Brinkrolf K."/>
        </authorList>
    </citation>
    <scope>NUCLEOTIDE SEQUENCE [LARGE SCALE GENOMIC DNA]</scope>
    <source>
        <strain evidence="9">ATCC 14091 / BCRC 22168 / CBS 111 / JCM 3599 / NBRC 0793 / NRRL Y-1031 F-60-10</strain>
    </source>
</reference>
<dbReference type="InterPro" id="IPR029012">
    <property type="entry name" value="Helix_hairpin_bin_sf"/>
</dbReference>
<dbReference type="InterPro" id="IPR037200">
    <property type="entry name" value="Isy1_sf"/>
</dbReference>
<evidence type="ECO:0000256" key="2">
    <source>
        <dbReference type="ARBA" id="ARBA00007002"/>
    </source>
</evidence>
<dbReference type="GO" id="GO:0071014">
    <property type="term" value="C:post-mRNA release spliceosomal complex"/>
    <property type="evidence" value="ECO:0007669"/>
    <property type="project" value="UniProtKB-ARBA"/>
</dbReference>
<evidence type="ECO:0000256" key="1">
    <source>
        <dbReference type="ARBA" id="ARBA00004123"/>
    </source>
</evidence>
<dbReference type="STRING" id="1206466.K0KXZ1"/>
<keyword evidence="5" id="KW-0508">mRNA splicing</keyword>
<keyword evidence="4" id="KW-0507">mRNA processing</keyword>
<dbReference type="InParanoid" id="K0KXZ1"/>
<evidence type="ECO:0000256" key="5">
    <source>
        <dbReference type="ARBA" id="ARBA00023187"/>
    </source>
</evidence>
<evidence type="ECO:0000256" key="4">
    <source>
        <dbReference type="ARBA" id="ARBA00022728"/>
    </source>
</evidence>
<dbReference type="Pfam" id="PF06246">
    <property type="entry name" value="Isy1"/>
    <property type="match status" value="1"/>
</dbReference>
<evidence type="ECO:0000313" key="9">
    <source>
        <dbReference type="Proteomes" id="UP000009328"/>
    </source>
</evidence>
<comment type="similarity">
    <text evidence="2">Belongs to the ISY1 family.</text>
</comment>
<dbReference type="GO" id="GO:0000350">
    <property type="term" value="P:generation of catalytic spliceosome for second transesterification step"/>
    <property type="evidence" value="ECO:0007669"/>
    <property type="project" value="InterPro"/>
</dbReference>
<dbReference type="EMBL" id="CAIF01000219">
    <property type="protein sequence ID" value="CCH45953.1"/>
    <property type="molecule type" value="Genomic_DNA"/>
</dbReference>
<dbReference type="PANTHER" id="PTHR13021">
    <property type="entry name" value="PRE-MRNA-SPLICING FACTOR ISY1"/>
    <property type="match status" value="1"/>
</dbReference>
<accession>K0KXZ1</accession>
<organism evidence="8 9">
    <name type="scientific">Wickerhamomyces ciferrii (strain ATCC 14091 / BCRC 22168 / CBS 111 / JCM 3599 / NBRC 0793 / NRRL Y-1031 F-60-10)</name>
    <name type="common">Yeast</name>
    <name type="synonym">Pichia ciferrii</name>
    <dbReference type="NCBI Taxonomy" id="1206466"/>
    <lineage>
        <taxon>Eukaryota</taxon>
        <taxon>Fungi</taxon>
        <taxon>Dikarya</taxon>
        <taxon>Ascomycota</taxon>
        <taxon>Saccharomycotina</taxon>
        <taxon>Saccharomycetes</taxon>
        <taxon>Phaffomycetales</taxon>
        <taxon>Wickerhamomycetaceae</taxon>
        <taxon>Wickerhamomyces</taxon>
    </lineage>
</organism>
<gene>
    <name evidence="8" type="ORF">BN7_5540</name>
</gene>
<dbReference type="eggNOG" id="KOG3068">
    <property type="taxonomic scope" value="Eukaryota"/>
</dbReference>
<keyword evidence="6" id="KW-0539">Nucleus</keyword>
<sequence length="274" mass="32818">MSRNSDKANTVLFRYQEQKAEESGYIDYNSTQRPRNIGKVLNLKDSENWRKQVLKEINQKITKIHDDKLSNYQIRDLNDDINKLMKEKYSWEYHIRELGGTDYIRHGQGQIGFQSGVLIRGYRYFGRAKELPGVKELIAKQDAKKFEKNQDLQINKTQREKFLELEERINLDYFGYYDEINVGESDEKMIWNQVNEIIGENIEDEDEEQDQIKDELLKYERSISRKFEKKLQKEPIINDKDIIIIEDNEILTLQQVENHLVMKKRQQLVEKYSI</sequence>
<dbReference type="Gene3D" id="1.10.287.660">
    <property type="entry name" value="Helix hairpin bin"/>
    <property type="match status" value="1"/>
</dbReference>
<dbReference type="GO" id="GO:0005684">
    <property type="term" value="C:U2-type spliceosomal complex"/>
    <property type="evidence" value="ECO:0007669"/>
    <property type="project" value="UniProtKB-ARBA"/>
</dbReference>
<dbReference type="SUPFAM" id="SSF140102">
    <property type="entry name" value="ISY1 domain-like"/>
    <property type="match status" value="1"/>
</dbReference>
<comment type="caution">
    <text evidence="8">The sequence shown here is derived from an EMBL/GenBank/DDBJ whole genome shotgun (WGS) entry which is preliminary data.</text>
</comment>
<comment type="subcellular location">
    <subcellularLocation>
        <location evidence="1">Nucleus</location>
    </subcellularLocation>
</comment>